<reference evidence="1 2" key="1">
    <citation type="submission" date="2016-07" db="EMBL/GenBank/DDBJ databases">
        <title>Draft genome of the white-rot fungus Obba rivulosa 3A-2.</title>
        <authorList>
            <consortium name="DOE Joint Genome Institute"/>
            <person name="Miettinen O."/>
            <person name="Riley R."/>
            <person name="Acob R."/>
            <person name="Barry K."/>
            <person name="Cullen D."/>
            <person name="De Vries R."/>
            <person name="Hainaut M."/>
            <person name="Hatakka A."/>
            <person name="Henrissat B."/>
            <person name="Hilden K."/>
            <person name="Kuo R."/>
            <person name="Labutti K."/>
            <person name="Lipzen A."/>
            <person name="Makela M.R."/>
            <person name="Sandor L."/>
            <person name="Spatafora J.W."/>
            <person name="Grigoriev I.V."/>
            <person name="Hibbett D.S."/>
        </authorList>
    </citation>
    <scope>NUCLEOTIDE SEQUENCE [LARGE SCALE GENOMIC DNA]</scope>
    <source>
        <strain evidence="1 2">3A-2</strain>
    </source>
</reference>
<evidence type="ECO:0000313" key="2">
    <source>
        <dbReference type="Proteomes" id="UP000250043"/>
    </source>
</evidence>
<name>A0A8E2AWJ4_9APHY</name>
<dbReference type="OrthoDB" id="10470449at2759"/>
<dbReference type="EMBL" id="KV722370">
    <property type="protein sequence ID" value="OCH92358.1"/>
    <property type="molecule type" value="Genomic_DNA"/>
</dbReference>
<dbReference type="Proteomes" id="UP000250043">
    <property type="component" value="Unassembled WGS sequence"/>
</dbReference>
<evidence type="ECO:0000313" key="1">
    <source>
        <dbReference type="EMBL" id="OCH92358.1"/>
    </source>
</evidence>
<sequence length="257" mass="29124">MSSDNKLMGWLEANVFSCSGTVLVDDSFFTEVVSPCLANPEDDMDLTLRRIQCVLQIAPSMSYTARKTLTKVAIDLIPRLTHKHVARFYETCAKYIEQNLDRQLAEEVTVNCLALGTKVVDDDPEMTAIVASLLVGIHQSRWWTPTMIADPFALVESIDHRFVREVLAKSSSIVRNELSLQNNLSVYSERKEVVQRAFGFFCVTMHLASLLPPLCYTAHLQSDAHTLVLDASRQRLFESLPPTWYQEIRHIAKTFQS</sequence>
<protein>
    <submittedName>
        <fullName evidence="1">Uncharacterized protein</fullName>
    </submittedName>
</protein>
<proteinExistence type="predicted"/>
<dbReference type="AlphaFoldDB" id="A0A8E2AWJ4"/>
<accession>A0A8E2AWJ4</accession>
<organism evidence="1 2">
    <name type="scientific">Obba rivulosa</name>
    <dbReference type="NCBI Taxonomy" id="1052685"/>
    <lineage>
        <taxon>Eukaryota</taxon>
        <taxon>Fungi</taxon>
        <taxon>Dikarya</taxon>
        <taxon>Basidiomycota</taxon>
        <taxon>Agaricomycotina</taxon>
        <taxon>Agaricomycetes</taxon>
        <taxon>Polyporales</taxon>
        <taxon>Gelatoporiaceae</taxon>
        <taxon>Obba</taxon>
    </lineage>
</organism>
<gene>
    <name evidence="1" type="ORF">OBBRIDRAFT_833482</name>
</gene>
<keyword evidence="2" id="KW-1185">Reference proteome</keyword>